<dbReference type="EMBL" id="FXLY01000012">
    <property type="protein sequence ID" value="SMN22433.1"/>
    <property type="molecule type" value="Genomic_DNA"/>
</dbReference>
<feature type="compositionally biased region" description="Polar residues" evidence="2">
    <location>
        <begin position="298"/>
        <end position="324"/>
    </location>
</feature>
<evidence type="ECO:0000256" key="2">
    <source>
        <dbReference type="SAM" id="MobiDB-lite"/>
    </source>
</evidence>
<dbReference type="SUPFAM" id="SSF54768">
    <property type="entry name" value="dsRNA-binding domain-like"/>
    <property type="match status" value="2"/>
</dbReference>
<dbReference type="Gene3D" id="3.30.160.20">
    <property type="match status" value="1"/>
</dbReference>
<keyword evidence="1" id="KW-0694">RNA-binding</keyword>
<organism evidence="4 5">
    <name type="scientific">Maudiozyma saulgeensis</name>
    <dbReference type="NCBI Taxonomy" id="1789683"/>
    <lineage>
        <taxon>Eukaryota</taxon>
        <taxon>Fungi</taxon>
        <taxon>Dikarya</taxon>
        <taxon>Ascomycota</taxon>
        <taxon>Saccharomycotina</taxon>
        <taxon>Saccharomycetes</taxon>
        <taxon>Saccharomycetales</taxon>
        <taxon>Saccharomycetaceae</taxon>
        <taxon>Maudiozyma</taxon>
    </lineage>
</organism>
<dbReference type="InterPro" id="IPR048505">
    <property type="entry name" value="Dicers-like_N_sf"/>
</dbReference>
<dbReference type="STRING" id="1789683.A0A1X7R9T9"/>
<evidence type="ECO:0000313" key="5">
    <source>
        <dbReference type="Proteomes" id="UP000196158"/>
    </source>
</evidence>
<evidence type="ECO:0000256" key="1">
    <source>
        <dbReference type="PROSITE-ProRule" id="PRU00266"/>
    </source>
</evidence>
<protein>
    <recommendedName>
        <fullName evidence="3">DRBM domain-containing protein</fullName>
    </recommendedName>
</protein>
<proteinExistence type="predicted"/>
<dbReference type="Pfam" id="PF20860">
    <property type="entry name" value="Dicers_N"/>
    <property type="match status" value="1"/>
</dbReference>
<gene>
    <name evidence="4" type="ORF">KASA_0G00165G</name>
</gene>
<feature type="compositionally biased region" description="Low complexity" evidence="2">
    <location>
        <begin position="404"/>
        <end position="434"/>
    </location>
</feature>
<reference evidence="4 5" key="1">
    <citation type="submission" date="2017-04" db="EMBL/GenBank/DDBJ databases">
        <authorList>
            <person name="Afonso C.L."/>
            <person name="Miller P.J."/>
            <person name="Scott M.A."/>
            <person name="Spackman E."/>
            <person name="Goraichik I."/>
            <person name="Dimitrov K.M."/>
            <person name="Suarez D.L."/>
            <person name="Swayne D.E."/>
        </authorList>
    </citation>
    <scope>NUCLEOTIDE SEQUENCE [LARGE SCALE GENOMIC DNA]</scope>
</reference>
<dbReference type="Gene3D" id="1.20.1270.260">
    <property type="match status" value="1"/>
</dbReference>
<sequence length="666" mass="73749">MPDYDSLRRFYRVHNACIQLRDAMNAIYTDGLSNADLTTMQEAPSSDDMLQGIIASPATSIATYLKNAQSTMDIAKVIEYYSFDPNQTDLEEYTSGRPILFNLETDSSVVTDDTKLSALGKNWLVSLISLVLYERFPFADAPALDSLCNRLLESDCFDNFLSNGTSVDPKFTSFNAYIGALIVDRAYGFHLEEIKMYIQSLIQENAKLYSTEMINGLYRKNPKYQVMKLLEGNKLKVNPTFNRTNSNGKNKKITIEIKLKDILLGTGSGESVSNAEQNASRDALARKILDQYSIHKNIPNNKPTTSVSNGSQQQKKLDPTNTNGLPPLPLKMPDLPPPLKKTEQVSEIVQQRRNSIKPPVSEIVQQRRNSIKPPVTANGKSNKQQNVQQRRVPGSLDPAKDPQGSRGNKNSNSNNGSANNSRQGSRQSSVSGDGQRARRMMGIKGLREKDNYTLKLEERAKEVLLENASRVESDLTINGPPSFDDDSDEERETVRRKSIINIRRSSVLSVQKDITPRKQSMPRPWENDTTPLARPLSTRFEVGTSSRPSALILERKEVKKPVADVGNSQATVATKAPITPAATPVKKIAAPTSSNSLDKDAKIKLNTFYSKQGDDVPTFFTRFLGPGKFHTVCRLKSNPDTILAEADGKSKEVSQLMAASIALAAL</sequence>
<name>A0A1X7R9T9_9SACH</name>
<keyword evidence="5" id="KW-1185">Reference proteome</keyword>
<feature type="domain" description="DRBM" evidence="3">
    <location>
        <begin position="221"/>
        <end position="289"/>
    </location>
</feature>
<dbReference type="PROSITE" id="PS50137">
    <property type="entry name" value="DS_RBD"/>
    <property type="match status" value="1"/>
</dbReference>
<feature type="compositionally biased region" description="Polar residues" evidence="2">
    <location>
        <begin position="378"/>
        <end position="389"/>
    </location>
</feature>
<dbReference type="AlphaFoldDB" id="A0A1X7R9T9"/>
<evidence type="ECO:0000259" key="3">
    <source>
        <dbReference type="PROSITE" id="PS50137"/>
    </source>
</evidence>
<dbReference type="OrthoDB" id="4067813at2759"/>
<accession>A0A1X7R9T9</accession>
<dbReference type="Pfam" id="PF00035">
    <property type="entry name" value="dsrm"/>
    <property type="match status" value="1"/>
</dbReference>
<dbReference type="InterPro" id="IPR048504">
    <property type="entry name" value="Dicers-like_N"/>
</dbReference>
<evidence type="ECO:0000313" key="4">
    <source>
        <dbReference type="EMBL" id="SMN22433.1"/>
    </source>
</evidence>
<feature type="region of interest" description="Disordered" evidence="2">
    <location>
        <begin position="295"/>
        <end position="445"/>
    </location>
</feature>
<feature type="compositionally biased region" description="Pro residues" evidence="2">
    <location>
        <begin position="326"/>
        <end position="339"/>
    </location>
</feature>
<dbReference type="GO" id="GO:0003723">
    <property type="term" value="F:RNA binding"/>
    <property type="evidence" value="ECO:0007669"/>
    <property type="project" value="UniProtKB-UniRule"/>
</dbReference>
<dbReference type="Proteomes" id="UP000196158">
    <property type="component" value="Unassembled WGS sequence"/>
</dbReference>
<dbReference type="InterPro" id="IPR014720">
    <property type="entry name" value="dsRBD_dom"/>
</dbReference>